<dbReference type="AlphaFoldDB" id="A0A5S4EXJ3"/>
<dbReference type="Pfam" id="PF13576">
    <property type="entry name" value="Pentapeptide_3"/>
    <property type="match status" value="1"/>
</dbReference>
<feature type="region of interest" description="Disordered" evidence="1">
    <location>
        <begin position="1"/>
        <end position="62"/>
    </location>
</feature>
<keyword evidence="3" id="KW-1185">Reference proteome</keyword>
<gene>
    <name evidence="2" type="ORF">ETD86_48045</name>
</gene>
<feature type="region of interest" description="Disordered" evidence="1">
    <location>
        <begin position="199"/>
        <end position="222"/>
    </location>
</feature>
<evidence type="ECO:0000313" key="3">
    <source>
        <dbReference type="Proteomes" id="UP000309128"/>
    </source>
</evidence>
<name>A0A5S4EXJ3_9ACTN</name>
<organism evidence="2 3">
    <name type="scientific">Nonomuraea turkmeniaca</name>
    <dbReference type="NCBI Taxonomy" id="103838"/>
    <lineage>
        <taxon>Bacteria</taxon>
        <taxon>Bacillati</taxon>
        <taxon>Actinomycetota</taxon>
        <taxon>Actinomycetes</taxon>
        <taxon>Streptosporangiales</taxon>
        <taxon>Streptosporangiaceae</taxon>
        <taxon>Nonomuraea</taxon>
    </lineage>
</organism>
<sequence length="222" mass="24144">MRLSADAVDASARGGPAREDPRRPTRCPHAVTWPCGVAGQPGPERRTAGPAHRPTSTRRPPALAKAALVATPQPRLLARHPAGPDRCHLARLQVRFLPCRPGGVRGNDLHRLRLVQRGNLQWHRLVRSATFTGDTSFEETTFAKGASFERATFTGHTTFWAAYAGADINLEKAQGVHPRRAHVWPHDWDVVTGPAGAVLKRYEPPDDGANDEQAHGEPTVAA</sequence>
<dbReference type="Proteomes" id="UP000309128">
    <property type="component" value="Unassembled WGS sequence"/>
</dbReference>
<reference evidence="2 3" key="1">
    <citation type="submission" date="2019-05" db="EMBL/GenBank/DDBJ databases">
        <title>Draft genome sequence of Nonomuraea turkmeniaca DSM 43926.</title>
        <authorList>
            <person name="Saricaoglu S."/>
            <person name="Isik K."/>
        </authorList>
    </citation>
    <scope>NUCLEOTIDE SEQUENCE [LARGE SCALE GENOMIC DNA]</scope>
    <source>
        <strain evidence="2 3">DSM 43926</strain>
    </source>
</reference>
<accession>A0A5S4EXJ3</accession>
<evidence type="ECO:0000313" key="2">
    <source>
        <dbReference type="EMBL" id="TMR08391.1"/>
    </source>
</evidence>
<proteinExistence type="predicted"/>
<dbReference type="EMBL" id="VCKY01000297">
    <property type="protein sequence ID" value="TMR08391.1"/>
    <property type="molecule type" value="Genomic_DNA"/>
</dbReference>
<dbReference type="InterPro" id="IPR001646">
    <property type="entry name" value="5peptide_repeat"/>
</dbReference>
<evidence type="ECO:0008006" key="4">
    <source>
        <dbReference type="Google" id="ProtNLM"/>
    </source>
</evidence>
<evidence type="ECO:0000256" key="1">
    <source>
        <dbReference type="SAM" id="MobiDB-lite"/>
    </source>
</evidence>
<protein>
    <recommendedName>
        <fullName evidence="4">Pentapeptide repeat-containing protein</fullName>
    </recommendedName>
</protein>
<comment type="caution">
    <text evidence="2">The sequence shown here is derived from an EMBL/GenBank/DDBJ whole genome shotgun (WGS) entry which is preliminary data.</text>
</comment>